<dbReference type="AlphaFoldDB" id="A0A2U1NVG7"/>
<name>A0A2U1NVG7_ARTAN</name>
<sequence>MNLAISAWTMDVRANTIANCFRHCKLRSTDNMTFENSDEGGESTQELQNLIKDLNLKKAEDDYTEFTSENGVLVDRYVVEDVAPTIFPKKRGLWGCLISCQFRGGRYGGRPDPTSIATSLLELTWSGGCKRTENIIFRVIGSMFSLEAVVNCDEEAAIRKLIVLAFRELLALPRPKWVTLVQGVTIEIDFLTC</sequence>
<organism evidence="1 2">
    <name type="scientific">Artemisia annua</name>
    <name type="common">Sweet wormwood</name>
    <dbReference type="NCBI Taxonomy" id="35608"/>
    <lineage>
        <taxon>Eukaryota</taxon>
        <taxon>Viridiplantae</taxon>
        <taxon>Streptophyta</taxon>
        <taxon>Embryophyta</taxon>
        <taxon>Tracheophyta</taxon>
        <taxon>Spermatophyta</taxon>
        <taxon>Magnoliopsida</taxon>
        <taxon>eudicotyledons</taxon>
        <taxon>Gunneridae</taxon>
        <taxon>Pentapetalae</taxon>
        <taxon>asterids</taxon>
        <taxon>campanulids</taxon>
        <taxon>Asterales</taxon>
        <taxon>Asteraceae</taxon>
        <taxon>Asteroideae</taxon>
        <taxon>Anthemideae</taxon>
        <taxon>Artemisiinae</taxon>
        <taxon>Artemisia</taxon>
    </lineage>
</organism>
<protein>
    <submittedName>
        <fullName evidence="1">CENP-B protein</fullName>
    </submittedName>
</protein>
<proteinExistence type="predicted"/>
<evidence type="ECO:0000313" key="1">
    <source>
        <dbReference type="EMBL" id="PWA77481.1"/>
    </source>
</evidence>
<keyword evidence="2" id="KW-1185">Reference proteome</keyword>
<dbReference type="Proteomes" id="UP000245207">
    <property type="component" value="Unassembled WGS sequence"/>
</dbReference>
<evidence type="ECO:0000313" key="2">
    <source>
        <dbReference type="Proteomes" id="UP000245207"/>
    </source>
</evidence>
<reference evidence="1 2" key="1">
    <citation type="journal article" date="2018" name="Mol. Plant">
        <title>The genome of Artemisia annua provides insight into the evolution of Asteraceae family and artemisinin biosynthesis.</title>
        <authorList>
            <person name="Shen Q."/>
            <person name="Zhang L."/>
            <person name="Liao Z."/>
            <person name="Wang S."/>
            <person name="Yan T."/>
            <person name="Shi P."/>
            <person name="Liu M."/>
            <person name="Fu X."/>
            <person name="Pan Q."/>
            <person name="Wang Y."/>
            <person name="Lv Z."/>
            <person name="Lu X."/>
            <person name="Zhang F."/>
            <person name="Jiang W."/>
            <person name="Ma Y."/>
            <person name="Chen M."/>
            <person name="Hao X."/>
            <person name="Li L."/>
            <person name="Tang Y."/>
            <person name="Lv G."/>
            <person name="Zhou Y."/>
            <person name="Sun X."/>
            <person name="Brodelius P.E."/>
            <person name="Rose J.K.C."/>
            <person name="Tang K."/>
        </authorList>
    </citation>
    <scope>NUCLEOTIDE SEQUENCE [LARGE SCALE GENOMIC DNA]</scope>
    <source>
        <strain evidence="2">cv. Huhao1</strain>
        <tissue evidence="1">Leaf</tissue>
    </source>
</reference>
<comment type="caution">
    <text evidence="1">The sequence shown here is derived from an EMBL/GenBank/DDBJ whole genome shotgun (WGS) entry which is preliminary data.</text>
</comment>
<dbReference type="OrthoDB" id="1662611at2759"/>
<accession>A0A2U1NVG7</accession>
<dbReference type="EMBL" id="PKPP01002121">
    <property type="protein sequence ID" value="PWA77481.1"/>
    <property type="molecule type" value="Genomic_DNA"/>
</dbReference>
<gene>
    <name evidence="1" type="ORF">CTI12_AA225150</name>
</gene>